<evidence type="ECO:0000256" key="7">
    <source>
        <dbReference type="ARBA" id="ARBA00023242"/>
    </source>
</evidence>
<gene>
    <name evidence="9" type="ORF">BJY01DRAFT_56436</name>
</gene>
<dbReference type="PROSITE" id="PS00463">
    <property type="entry name" value="ZN2_CY6_FUNGAL_1"/>
    <property type="match status" value="1"/>
</dbReference>
<dbReference type="PROSITE" id="PS50048">
    <property type="entry name" value="ZN2_CY6_FUNGAL_2"/>
    <property type="match status" value="1"/>
</dbReference>
<dbReference type="InterPro" id="IPR001138">
    <property type="entry name" value="Zn2Cys6_DnaBD"/>
</dbReference>
<dbReference type="SMART" id="SM00066">
    <property type="entry name" value="GAL4"/>
    <property type="match status" value="1"/>
</dbReference>
<dbReference type="Pfam" id="PF00172">
    <property type="entry name" value="Zn_clus"/>
    <property type="match status" value="1"/>
</dbReference>
<comment type="caution">
    <text evidence="9">The sequence shown here is derived from an EMBL/GenBank/DDBJ whole genome shotgun (WGS) entry which is preliminary data.</text>
</comment>
<feature type="domain" description="Zn(2)-C6 fungal-type" evidence="8">
    <location>
        <begin position="20"/>
        <end position="52"/>
    </location>
</feature>
<keyword evidence="7" id="KW-0539">Nucleus</keyword>
<dbReference type="CDD" id="cd00067">
    <property type="entry name" value="GAL4"/>
    <property type="match status" value="1"/>
</dbReference>
<name>A0ABR4KNB2_9EURO</name>
<proteinExistence type="predicted"/>
<evidence type="ECO:0000256" key="1">
    <source>
        <dbReference type="ARBA" id="ARBA00004123"/>
    </source>
</evidence>
<evidence type="ECO:0000256" key="3">
    <source>
        <dbReference type="ARBA" id="ARBA00022833"/>
    </source>
</evidence>
<evidence type="ECO:0000256" key="6">
    <source>
        <dbReference type="ARBA" id="ARBA00023163"/>
    </source>
</evidence>
<dbReference type="PANTHER" id="PTHR47782">
    <property type="entry name" value="ZN(II)2CYS6 TRANSCRIPTION FACTOR (EUROFUNG)-RELATED"/>
    <property type="match status" value="1"/>
</dbReference>
<evidence type="ECO:0000256" key="4">
    <source>
        <dbReference type="ARBA" id="ARBA00023015"/>
    </source>
</evidence>
<keyword evidence="10" id="KW-1185">Reference proteome</keyword>
<evidence type="ECO:0000256" key="5">
    <source>
        <dbReference type="ARBA" id="ARBA00023125"/>
    </source>
</evidence>
<keyword evidence="2" id="KW-0479">Metal-binding</keyword>
<dbReference type="CDD" id="cd12148">
    <property type="entry name" value="fungal_TF_MHR"/>
    <property type="match status" value="1"/>
</dbReference>
<comment type="subcellular location">
    <subcellularLocation>
        <location evidence="1">Nucleus</location>
    </subcellularLocation>
</comment>
<accession>A0ABR4KNB2</accession>
<dbReference type="Pfam" id="PF04082">
    <property type="entry name" value="Fungal_trans"/>
    <property type="match status" value="1"/>
</dbReference>
<sequence length="624" mass="69873">MSDSSFLDKPLLKVSRPVAACSRCRTAKIKCDGKLPACSACERAGKTDTCSSSDEFPRGKERSYVGSLEAYCERLEKRTAELRQRKALLVGGEGGVIHESSITSSSSTGCISPAHRQEVSNIDDLVGDFGYLSVSATSRDFQGITSNTSFANLLLSVSLGEQIPRSSPQPLPPRSEITPLAQHYFDTFFTQLPFFLETTFWASVDSVYQNGAHFARPFDNWILRMVLAIAYASMSNASNDGNHQRALSLVSDALQYAEDVLLPGTVLGIQAIMLLAQYSLVDPTHFRAWYLIGMAARVLVDLGLHQDHHSESIPSAEQQDLRRRVFHCLYSLDRAMSTALDRTFSFSDDSANVALPSSSSAAEYSHIFSRSLEPAWNIARIRRLLSEAYQRKYFAELSSSFKTPASTWVLASQASEWFSTIPKNAPISHPALYRLEYLYTTVIILSPSTRHIPPCNYTKLLIFNRCIDYIRELHQILQNRTWLPAITFLDIQRVYQISRRLINIVTQDFDLLVSFIPVIPKVPDDCPSPPLLECEDYLQFHERAAESLNQVDNLLSHGVRKWKLHSLLQDFRKISSPAREQSLSPAASYTTSIGTYMSEGPAIMAFPDVQYTGYNFDSSPEGFN</sequence>
<dbReference type="InterPro" id="IPR036864">
    <property type="entry name" value="Zn2-C6_fun-type_DNA-bd_sf"/>
</dbReference>
<keyword evidence="3" id="KW-0862">Zinc</keyword>
<dbReference type="SMART" id="SM00906">
    <property type="entry name" value="Fungal_trans"/>
    <property type="match status" value="1"/>
</dbReference>
<keyword evidence="6" id="KW-0804">Transcription</keyword>
<dbReference type="PANTHER" id="PTHR47782:SF2">
    <property type="entry name" value="TRANSCRIPTION FACTOR, PUTATIVE (AFU_ORTHOLOGUE AFUA_4G12570)-RELATED"/>
    <property type="match status" value="1"/>
</dbReference>
<dbReference type="SUPFAM" id="SSF57701">
    <property type="entry name" value="Zn2/Cys6 DNA-binding domain"/>
    <property type="match status" value="1"/>
</dbReference>
<reference evidence="9 10" key="1">
    <citation type="submission" date="2024-07" db="EMBL/GenBank/DDBJ databases">
        <title>Section-level genome sequencing and comparative genomics of Aspergillus sections Usti and Cavernicolus.</title>
        <authorList>
            <consortium name="Lawrence Berkeley National Laboratory"/>
            <person name="Nybo J.L."/>
            <person name="Vesth T.C."/>
            <person name="Theobald S."/>
            <person name="Frisvad J.C."/>
            <person name="Larsen T.O."/>
            <person name="Kjaerboelling I."/>
            <person name="Rothschild-Mancinelli K."/>
            <person name="Lyhne E.K."/>
            <person name="Kogle M.E."/>
            <person name="Barry K."/>
            <person name="Clum A."/>
            <person name="Na H."/>
            <person name="Ledsgaard L."/>
            <person name="Lin J."/>
            <person name="Lipzen A."/>
            <person name="Kuo A."/>
            <person name="Riley R."/>
            <person name="Mondo S."/>
            <person name="Labutti K."/>
            <person name="Haridas S."/>
            <person name="Pangalinan J."/>
            <person name="Salamov A.A."/>
            <person name="Simmons B.A."/>
            <person name="Magnuson J.K."/>
            <person name="Chen J."/>
            <person name="Drula E."/>
            <person name="Henrissat B."/>
            <person name="Wiebenga A."/>
            <person name="Lubbers R.J."/>
            <person name="Gomes A.C."/>
            <person name="Makela M.R."/>
            <person name="Stajich J."/>
            <person name="Grigoriev I.V."/>
            <person name="Mortensen U.H."/>
            <person name="De Vries R.P."/>
            <person name="Baker S.E."/>
            <person name="Andersen M.R."/>
        </authorList>
    </citation>
    <scope>NUCLEOTIDE SEQUENCE [LARGE SCALE GENOMIC DNA]</scope>
    <source>
        <strain evidence="9 10">CBS 123904</strain>
    </source>
</reference>
<evidence type="ECO:0000313" key="10">
    <source>
        <dbReference type="Proteomes" id="UP001610446"/>
    </source>
</evidence>
<dbReference type="InterPro" id="IPR007219">
    <property type="entry name" value="XnlR_reg_dom"/>
</dbReference>
<keyword evidence="5" id="KW-0238">DNA-binding</keyword>
<keyword evidence="4" id="KW-0805">Transcription regulation</keyword>
<evidence type="ECO:0000313" key="9">
    <source>
        <dbReference type="EMBL" id="KAL2853763.1"/>
    </source>
</evidence>
<evidence type="ECO:0000259" key="8">
    <source>
        <dbReference type="PROSITE" id="PS50048"/>
    </source>
</evidence>
<dbReference type="Proteomes" id="UP001610446">
    <property type="component" value="Unassembled WGS sequence"/>
</dbReference>
<protein>
    <submittedName>
        <fullName evidence="9">Fungal-specific transcription factor domain-containing protein</fullName>
    </submittedName>
</protein>
<dbReference type="Gene3D" id="4.10.240.10">
    <property type="entry name" value="Zn(2)-C6 fungal-type DNA-binding domain"/>
    <property type="match status" value="1"/>
</dbReference>
<evidence type="ECO:0000256" key="2">
    <source>
        <dbReference type="ARBA" id="ARBA00022723"/>
    </source>
</evidence>
<dbReference type="InterPro" id="IPR052202">
    <property type="entry name" value="Yeast_MetPath_Reg"/>
</dbReference>
<organism evidence="9 10">
    <name type="scientific">Aspergillus pseudoustus</name>
    <dbReference type="NCBI Taxonomy" id="1810923"/>
    <lineage>
        <taxon>Eukaryota</taxon>
        <taxon>Fungi</taxon>
        <taxon>Dikarya</taxon>
        <taxon>Ascomycota</taxon>
        <taxon>Pezizomycotina</taxon>
        <taxon>Eurotiomycetes</taxon>
        <taxon>Eurotiomycetidae</taxon>
        <taxon>Eurotiales</taxon>
        <taxon>Aspergillaceae</taxon>
        <taxon>Aspergillus</taxon>
        <taxon>Aspergillus subgen. Nidulantes</taxon>
    </lineage>
</organism>
<dbReference type="EMBL" id="JBFXLU010000018">
    <property type="protein sequence ID" value="KAL2853763.1"/>
    <property type="molecule type" value="Genomic_DNA"/>
</dbReference>